<dbReference type="SUPFAM" id="SSF52540">
    <property type="entry name" value="P-loop containing nucleoside triphosphate hydrolases"/>
    <property type="match status" value="1"/>
</dbReference>
<evidence type="ECO:0000256" key="12">
    <source>
        <dbReference type="ARBA" id="ARBA00034617"/>
    </source>
</evidence>
<comment type="catalytic activity">
    <reaction evidence="13 15 16">
        <text>ATP + H2O = ADP + phosphate + H(+)</text>
        <dbReference type="Rhea" id="RHEA:13065"/>
        <dbReference type="ChEBI" id="CHEBI:15377"/>
        <dbReference type="ChEBI" id="CHEBI:15378"/>
        <dbReference type="ChEBI" id="CHEBI:30616"/>
        <dbReference type="ChEBI" id="CHEBI:43474"/>
        <dbReference type="ChEBI" id="CHEBI:456216"/>
        <dbReference type="EC" id="5.6.2.4"/>
    </reaction>
</comment>
<feature type="cross-link" description="Glycyl lysine isopeptide (Lys-Gly) (interchain with G-Cter in SUMO)" evidence="15">
    <location>
        <position position="551"/>
    </location>
</feature>
<feature type="region of interest" description="Disordered" evidence="17">
    <location>
        <begin position="135"/>
        <end position="182"/>
    </location>
</feature>
<keyword evidence="9 15" id="KW-0067">ATP-binding</keyword>
<feature type="domain" description="SF3 helicase" evidence="18">
    <location>
        <begin position="444"/>
        <end position="594"/>
    </location>
</feature>
<evidence type="ECO:0000256" key="15">
    <source>
        <dbReference type="HAMAP-Rule" id="MF_04000"/>
    </source>
</evidence>
<dbReference type="GO" id="GO:0016887">
    <property type="term" value="F:ATP hydrolysis activity"/>
    <property type="evidence" value="ECO:0007669"/>
    <property type="project" value="RHEA"/>
</dbReference>
<evidence type="ECO:0000256" key="3">
    <source>
        <dbReference type="ARBA" id="ARBA00022553"/>
    </source>
</evidence>
<feature type="compositionally biased region" description="Polar residues" evidence="17">
    <location>
        <begin position="139"/>
        <end position="156"/>
    </location>
</feature>
<evidence type="ECO:0000256" key="2">
    <source>
        <dbReference type="ARBA" id="ARBA00022518"/>
    </source>
</evidence>
<dbReference type="EC" id="5.6.2.4" evidence="15 16"/>
<feature type="short sequence motif" description="Nuclear localization signal" evidence="15">
    <location>
        <begin position="80"/>
        <end position="82"/>
    </location>
</feature>
<dbReference type="GO" id="GO:0003677">
    <property type="term" value="F:DNA binding"/>
    <property type="evidence" value="ECO:0007669"/>
    <property type="project" value="UniProtKB-UniRule"/>
</dbReference>
<feature type="compositionally biased region" description="Low complexity" evidence="17">
    <location>
        <begin position="27"/>
        <end position="37"/>
    </location>
</feature>
<keyword evidence="3 15" id="KW-0597">Phosphoprotein</keyword>
<comment type="similarity">
    <text evidence="15 16">Belongs to the papillomaviridae E1 protein family.</text>
</comment>
<feature type="modified residue" description="Phosphoserine; by host" evidence="15">
    <location>
        <position position="89"/>
    </location>
</feature>
<dbReference type="InterPro" id="IPR027417">
    <property type="entry name" value="P-loop_NTPase"/>
</dbReference>
<comment type="PTM">
    <text evidence="15">Phosphorylated.</text>
</comment>
<keyword evidence="8 15" id="KW-0347">Helicase</keyword>
<evidence type="ECO:0000256" key="11">
    <source>
        <dbReference type="ARBA" id="ARBA00023235"/>
    </source>
</evidence>
<dbReference type="KEGG" id="vg:10324111"/>
<dbReference type="SUPFAM" id="SSF55464">
    <property type="entry name" value="Origin of replication-binding domain, RBD-like"/>
    <property type="match status" value="1"/>
</dbReference>
<keyword evidence="10 15" id="KW-0238">DNA-binding</keyword>
<dbReference type="GO" id="GO:0043138">
    <property type="term" value="F:3'-5' DNA helicase activity"/>
    <property type="evidence" value="ECO:0007669"/>
    <property type="project" value="UniProtKB-UniRule"/>
</dbReference>
<evidence type="ECO:0000256" key="7">
    <source>
        <dbReference type="ARBA" id="ARBA00022801"/>
    </source>
</evidence>
<dbReference type="PROSITE" id="PS51206">
    <property type="entry name" value="SF3_HELICASE_1"/>
    <property type="match status" value="1"/>
</dbReference>
<feature type="region of interest" description="Disordered" evidence="17">
    <location>
        <begin position="27"/>
        <end position="58"/>
    </location>
</feature>
<dbReference type="GO" id="GO:0006260">
    <property type="term" value="P:DNA replication"/>
    <property type="evidence" value="ECO:0007669"/>
    <property type="project" value="UniProtKB-UniRule"/>
</dbReference>
<comment type="subcellular location">
    <subcellularLocation>
        <location evidence="1 15">Host nucleus</location>
    </subcellularLocation>
</comment>
<evidence type="ECO:0000256" key="8">
    <source>
        <dbReference type="ARBA" id="ARBA00022806"/>
    </source>
</evidence>
<dbReference type="InterPro" id="IPR001177">
    <property type="entry name" value="PPV_DNA_helicase_E1_C"/>
</dbReference>
<feature type="region of interest" description="Disordered" evidence="17">
    <location>
        <begin position="87"/>
        <end position="112"/>
    </location>
</feature>
<evidence type="ECO:0000256" key="16">
    <source>
        <dbReference type="PIRNR" id="PIRNR003383"/>
    </source>
</evidence>
<feature type="modified residue" description="Phosphoserine; by host" evidence="15">
    <location>
        <position position="98"/>
    </location>
</feature>
<reference evidence="19 20" key="1">
    <citation type="journal article" date="2011" name="J. Gen. Virol.">
        <title>Characterization of the complete genomes of Camelus dromedarius papillomavirus types 1 and 2.</title>
        <authorList>
            <person name="Ure A.E."/>
            <person name="Elfadl A.K."/>
            <person name="Khalafalla A.I."/>
            <person name="Gameel A.A."/>
            <person name="Dillner J."/>
            <person name="Forslund O."/>
        </authorList>
    </citation>
    <scope>NUCLEOTIDE SEQUENCE [LARGE SCALE GENOMIC DNA]</scope>
</reference>
<organism evidence="19 20">
    <name type="scientific">Camelus dromedarius papillomavirus 2</name>
    <dbReference type="NCBI Taxonomy" id="996651"/>
    <lineage>
        <taxon>Viruses</taxon>
        <taxon>Monodnaviria</taxon>
        <taxon>Shotokuvirae</taxon>
        <taxon>Cossaviricota</taxon>
        <taxon>Papovaviricetes</taxon>
        <taxon>Zurhausenvirales</taxon>
        <taxon>Papillomaviridae</taxon>
        <taxon>Firstpapillomavirinae</taxon>
        <taxon>Deltapapillomavirus</taxon>
        <taxon>Deltapapillomavirus 6</taxon>
    </lineage>
</organism>
<keyword evidence="2 15" id="KW-0244">Early protein</keyword>
<keyword evidence="5 15" id="KW-0235">DNA replication</keyword>
<dbReference type="RefSeq" id="YP_004306475.1">
    <property type="nucleotide sequence ID" value="NC_015268.1"/>
</dbReference>
<evidence type="ECO:0000256" key="10">
    <source>
        <dbReference type="ARBA" id="ARBA00023125"/>
    </source>
</evidence>
<protein>
    <recommendedName>
        <fullName evidence="15 16">Replication protein E1</fullName>
        <ecNumber evidence="15 16">5.6.2.4</ecNumber>
    </recommendedName>
    <alternativeName>
        <fullName evidence="15">ATP-dependent helicase E1</fullName>
    </alternativeName>
    <alternativeName>
        <fullName evidence="15">DNA 3'-5' helicase E1</fullName>
    </alternativeName>
</protein>
<keyword evidence="15" id="KW-0832">Ubl conjugation</keyword>
<dbReference type="InterPro" id="IPR037102">
    <property type="entry name" value="Znf_lg_T-Ag_D1_dom_sf"/>
</dbReference>
<evidence type="ECO:0000313" key="19">
    <source>
        <dbReference type="EMBL" id="ADZ53058.1"/>
    </source>
</evidence>
<comment type="function">
    <text evidence="16">ATP-dependent DNA helicase required for initiation of viral DNA replication. It forms a complex with the viral E2 protein. The E1-E2 complex binds to the replication origin which contains binding sites for both proteins.</text>
</comment>
<keyword evidence="15" id="KW-1017">Isopeptide bond</keyword>
<dbReference type="Pfam" id="PF00524">
    <property type="entry name" value="PPV_E1_N"/>
    <property type="match status" value="1"/>
</dbReference>
<dbReference type="Proteomes" id="UP000125519">
    <property type="component" value="Segment"/>
</dbReference>
<feature type="compositionally biased region" description="Low complexity" evidence="17">
    <location>
        <begin position="96"/>
        <end position="110"/>
    </location>
</feature>
<dbReference type="InterPro" id="IPR046935">
    <property type="entry name" value="PPV_E1_DBD_sf"/>
</dbReference>
<evidence type="ECO:0000256" key="14">
    <source>
        <dbReference type="ARBA" id="ARBA00093297"/>
    </source>
</evidence>
<comment type="caution">
    <text evidence="15">Lacks conserved residue(s) required for the propagation of feature annotation.</text>
</comment>
<dbReference type="GO" id="GO:0005524">
    <property type="term" value="F:ATP binding"/>
    <property type="evidence" value="ECO:0007669"/>
    <property type="project" value="UniProtKB-UniRule"/>
</dbReference>
<gene>
    <name evidence="15" type="primary">E1</name>
</gene>
<comment type="PTM">
    <text evidence="15">Sumoylated.</text>
</comment>
<keyword evidence="6 15" id="KW-0547">Nucleotide-binding</keyword>
<dbReference type="EMBL" id="HQ912791">
    <property type="protein sequence ID" value="ADZ53058.1"/>
    <property type="molecule type" value="Genomic_DNA"/>
</dbReference>
<comment type="function">
    <text evidence="14 15">ATP-dependent DNA 3'-5' helicase required for initiation of viral DNA replication. It forms a complex with the viral E2 protein. The E1-E2 complex binds to the replication origin which contains binding sites for both proteins. During the initial step, a dimer of E1 interacts with a dimer of protein E2 leading to a complex that binds the viral origin of replication with high specificity. Then, a second dimer of E1 displaces the E2 dimer in an ATP-dependent manner to form the E1 tetramer. Following this, two E1 monomers are added to each half of the site, which results in the formation of two E1 trimers on the viral ori. Subsequently, two hexamers will be created. The double hexamer acts as a bi-directional helicase machinery and unwinds the viral DNA and then recruits the host DNA polymerase to start replication.</text>
</comment>
<evidence type="ECO:0000256" key="5">
    <source>
        <dbReference type="ARBA" id="ARBA00022705"/>
    </source>
</evidence>
<dbReference type="Gene3D" id="3.40.1310.10">
    <property type="match status" value="1"/>
</dbReference>
<evidence type="ECO:0000256" key="13">
    <source>
        <dbReference type="ARBA" id="ARBA00048988"/>
    </source>
</evidence>
<dbReference type="Gene3D" id="1.10.10.510">
    <property type="entry name" value="Zinc finger, large T-antigen D1 domain"/>
    <property type="match status" value="1"/>
</dbReference>
<proteinExistence type="inferred from homology"/>
<feature type="binding site" evidence="15">
    <location>
        <begin position="470"/>
        <end position="477"/>
    </location>
    <ligand>
        <name>ATP</name>
        <dbReference type="ChEBI" id="CHEBI:30616"/>
    </ligand>
</feature>
<dbReference type="PIRSF" id="PIRSF003383">
    <property type="entry name" value="Rep_E1_papillomaV"/>
    <property type="match status" value="1"/>
</dbReference>
<dbReference type="GO" id="GO:0042025">
    <property type="term" value="C:host cell nucleus"/>
    <property type="evidence" value="ECO:0007669"/>
    <property type="project" value="UniProtKB-SubCell"/>
</dbReference>
<feature type="modified residue" description="Phosphoserine; by host" evidence="15">
    <location>
        <position position="86"/>
    </location>
</feature>
<name>F2YGH8_9PAPI</name>
<evidence type="ECO:0000259" key="18">
    <source>
        <dbReference type="PROSITE" id="PS51206"/>
    </source>
</evidence>
<keyword evidence="7 15" id="KW-0378">Hydrolase</keyword>
<dbReference type="InterPro" id="IPR014015">
    <property type="entry name" value="Helicase_SF3_DNA-vir"/>
</dbReference>
<evidence type="ECO:0000256" key="4">
    <source>
        <dbReference type="ARBA" id="ARBA00022562"/>
    </source>
</evidence>
<evidence type="ECO:0000256" key="6">
    <source>
        <dbReference type="ARBA" id="ARBA00022741"/>
    </source>
</evidence>
<accession>F2YGH8</accession>
<keyword evidence="4 15" id="KW-1048">Host nucleus</keyword>
<sequence length="642" mass="71209">MAAAEGSDCKGGGACFLDLEAECSESETTSTSYIGSEPDGSEGEDFVDNASVHSEAQGNHRALFQTLVKKAGNRHVKNLKRKLNVSCESDSQDVEQSSPSLASSQAASPLGSRPAAKRRLFAALENTPAFASCSYEASGDSSQQVPSPGYSENSEGSSRHGRKRRCPASNGSKQSSKENKRDSQLHLEVLVAKNKLACKMAYFKHSYTVSYTDLTRVFHSDRTTNNQWVVAAFGVTDAAYEAAIEKLPKICVYLQASRRSRKKGNVALFLLDFTVAKCRDTVMKLFQDMLNVKPEHLLCQPPKMKGVCAALFWFKNAIATGTATYGAVPAWIRSQTSLSEATAEQSKFDFGTMVQWAWDNQLCEESVIAYQYALCAETDLNAKAWLASSNQARVVKDVAVMVRHYKRAAMLGMSISAYIKHRCDGVADTGSWLSVMNVLKYQGISPIEFVNAMKLWLKGVPKKNTIALIGPANTGKSMFSNSLLGFLGGQVLSFQNHHSHFWLAPLADTRAALIDDATFTCWKYVDIYLRNVLDGYSIQIDRKHRQPVQMKAPPLLITSNVDVTQEPQFQYLYSRLVIFYFKQPFPLDEHGDPVFQITYGDWKSFFERLWGRLDLSDQEDEGDDGDGVRTFKCNAKQANGTY</sequence>
<comment type="catalytic activity">
    <reaction evidence="12 15">
        <text>Couples ATP hydrolysis with the unwinding of duplex DNA by translocating in the 3'-5' direction.</text>
        <dbReference type="EC" id="5.6.2.4"/>
    </reaction>
</comment>
<evidence type="ECO:0000256" key="9">
    <source>
        <dbReference type="ARBA" id="ARBA00022840"/>
    </source>
</evidence>
<dbReference type="Gene3D" id="3.40.50.300">
    <property type="entry name" value="P-loop containing nucleotide triphosphate hydrolases"/>
    <property type="match status" value="1"/>
</dbReference>
<comment type="subunit">
    <text evidence="15">Can form hexamers. Interacts with E2 protein; this interaction increases E1 DNA binding specificity. Interacts with host DNA polymerase subunit POLA2. Interacts with host single stranded DNA-binding protein RPA1. Interacts with host TOP1; this interaction stimulates the enzymatic activity of TOP1.</text>
</comment>
<dbReference type="HAMAP" id="MF_04000">
    <property type="entry name" value="PPV_E1"/>
    <property type="match status" value="1"/>
</dbReference>
<dbReference type="Pfam" id="PF20450">
    <property type="entry name" value="PPV_E1_DBD"/>
    <property type="match status" value="1"/>
</dbReference>
<dbReference type="OrthoDB" id="4795at10239"/>
<dbReference type="InterPro" id="IPR014000">
    <property type="entry name" value="PPV_DNA_helicase_E1_N"/>
</dbReference>
<dbReference type="Pfam" id="PF00519">
    <property type="entry name" value="PPV_E1_C"/>
    <property type="match status" value="1"/>
</dbReference>
<dbReference type="InterPro" id="IPR016393">
    <property type="entry name" value="Rep_E1_papillomaV"/>
</dbReference>
<evidence type="ECO:0000256" key="17">
    <source>
        <dbReference type="SAM" id="MobiDB-lite"/>
    </source>
</evidence>
<dbReference type="InterPro" id="IPR046832">
    <property type="entry name" value="PPV_E1_DBD"/>
</dbReference>
<evidence type="ECO:0000313" key="20">
    <source>
        <dbReference type="Proteomes" id="UP000125519"/>
    </source>
</evidence>
<evidence type="ECO:0000256" key="1">
    <source>
        <dbReference type="ARBA" id="ARBA00004147"/>
    </source>
</evidence>
<keyword evidence="11 15" id="KW-0413">Isomerase</keyword>